<dbReference type="PANTHER" id="PTHR44167:SF18">
    <property type="entry name" value="PROTEIN KINASE DOMAIN-CONTAINING PROTEIN"/>
    <property type="match status" value="1"/>
</dbReference>
<feature type="domain" description="Protein kinase" evidence="1">
    <location>
        <begin position="1"/>
        <end position="260"/>
    </location>
</feature>
<dbReference type="EMBL" id="PDNA01000028">
    <property type="protein sequence ID" value="PGH23141.1"/>
    <property type="molecule type" value="Genomic_DNA"/>
</dbReference>
<organism evidence="2 3">
    <name type="scientific">Polytolypa hystricis (strain UAMH7299)</name>
    <dbReference type="NCBI Taxonomy" id="1447883"/>
    <lineage>
        <taxon>Eukaryota</taxon>
        <taxon>Fungi</taxon>
        <taxon>Dikarya</taxon>
        <taxon>Ascomycota</taxon>
        <taxon>Pezizomycotina</taxon>
        <taxon>Eurotiomycetes</taxon>
        <taxon>Eurotiomycetidae</taxon>
        <taxon>Onygenales</taxon>
        <taxon>Onygenales incertae sedis</taxon>
        <taxon>Polytolypa</taxon>
    </lineage>
</organism>
<dbReference type="GO" id="GO:0005524">
    <property type="term" value="F:ATP binding"/>
    <property type="evidence" value="ECO:0007669"/>
    <property type="project" value="InterPro"/>
</dbReference>
<evidence type="ECO:0000313" key="2">
    <source>
        <dbReference type="EMBL" id="PGH23141.1"/>
    </source>
</evidence>
<keyword evidence="2" id="KW-0418">Kinase</keyword>
<name>A0A2B7YQ18_POLH7</name>
<keyword evidence="2" id="KW-0808">Transferase</keyword>
<dbReference type="PROSITE" id="PS00108">
    <property type="entry name" value="PROTEIN_KINASE_ST"/>
    <property type="match status" value="1"/>
</dbReference>
<proteinExistence type="predicted"/>
<protein>
    <submittedName>
        <fullName evidence="2">Serine/threonine protein kinase</fullName>
    </submittedName>
</protein>
<dbReference type="PROSITE" id="PS50011">
    <property type="entry name" value="PROTEIN_KINASE_DOM"/>
    <property type="match status" value="1"/>
</dbReference>
<dbReference type="GO" id="GO:0005737">
    <property type="term" value="C:cytoplasm"/>
    <property type="evidence" value="ECO:0007669"/>
    <property type="project" value="TreeGrafter"/>
</dbReference>
<dbReference type="OrthoDB" id="4161460at2759"/>
<dbReference type="SUPFAM" id="SSF56112">
    <property type="entry name" value="Protein kinase-like (PK-like)"/>
    <property type="match status" value="1"/>
</dbReference>
<gene>
    <name evidence="2" type="ORF">AJ80_02772</name>
</gene>
<evidence type="ECO:0000259" key="1">
    <source>
        <dbReference type="PROSITE" id="PS50011"/>
    </source>
</evidence>
<comment type="caution">
    <text evidence="2">The sequence shown here is derived from an EMBL/GenBank/DDBJ whole genome shotgun (WGS) entry which is preliminary data.</text>
</comment>
<dbReference type="GO" id="GO:0044773">
    <property type="term" value="P:mitotic DNA damage checkpoint signaling"/>
    <property type="evidence" value="ECO:0007669"/>
    <property type="project" value="TreeGrafter"/>
</dbReference>
<dbReference type="InterPro" id="IPR011009">
    <property type="entry name" value="Kinase-like_dom_sf"/>
</dbReference>
<dbReference type="STRING" id="1447883.A0A2B7YQ18"/>
<reference evidence="2 3" key="1">
    <citation type="submission" date="2017-10" db="EMBL/GenBank/DDBJ databases">
        <title>Comparative genomics in systemic dimorphic fungi from Ajellomycetaceae.</title>
        <authorList>
            <person name="Munoz J.F."/>
            <person name="Mcewen J.G."/>
            <person name="Clay O.K."/>
            <person name="Cuomo C.A."/>
        </authorList>
    </citation>
    <scope>NUCLEOTIDE SEQUENCE [LARGE SCALE GENOMIC DNA]</scope>
    <source>
        <strain evidence="2 3">UAMH7299</strain>
    </source>
</reference>
<dbReference type="CDD" id="cd00180">
    <property type="entry name" value="PKc"/>
    <property type="match status" value="1"/>
</dbReference>
<dbReference type="Gene3D" id="1.10.510.10">
    <property type="entry name" value="Transferase(Phosphotransferase) domain 1"/>
    <property type="match status" value="1"/>
</dbReference>
<sequence>MPHNTNLLVVERRILQKLDDRRHIIRCVKSYQRGDLWGLVLEPVADGYLSSLLSDTHGTCGEEKAFRYRNLMKSFGCLARSLEHIHSNQIRHRDIKPDNILYLEEDGSYHFIWIDFGVSNDTGSATTDFQNLTPRYSAPEYIPPEITTTSPSSSASQMEHHFPADIFSFGVVVLEILSLLIGEHPSTADTPGAFHQCALEPMRFCDAIDDLKRWAKQQIDKNKHITHHRRLKILLETAAKMIDRDPDERPTAGEVARIFFSEDASLFCAHCKKELHDSGAATRRAPVNGHHNPLSLMRRPTFVRAIEVAG</sequence>
<dbReference type="Proteomes" id="UP000224634">
    <property type="component" value="Unassembled WGS sequence"/>
</dbReference>
<dbReference type="Pfam" id="PF00069">
    <property type="entry name" value="Pkinase"/>
    <property type="match status" value="1"/>
</dbReference>
<keyword evidence="3" id="KW-1185">Reference proteome</keyword>
<dbReference type="GO" id="GO:0004674">
    <property type="term" value="F:protein serine/threonine kinase activity"/>
    <property type="evidence" value="ECO:0007669"/>
    <property type="project" value="UniProtKB-KW"/>
</dbReference>
<dbReference type="InterPro" id="IPR008271">
    <property type="entry name" value="Ser/Thr_kinase_AS"/>
</dbReference>
<dbReference type="InterPro" id="IPR000719">
    <property type="entry name" value="Prot_kinase_dom"/>
</dbReference>
<dbReference type="GO" id="GO:0005634">
    <property type="term" value="C:nucleus"/>
    <property type="evidence" value="ECO:0007669"/>
    <property type="project" value="TreeGrafter"/>
</dbReference>
<dbReference type="AlphaFoldDB" id="A0A2B7YQ18"/>
<accession>A0A2B7YQ18</accession>
<evidence type="ECO:0000313" key="3">
    <source>
        <dbReference type="Proteomes" id="UP000224634"/>
    </source>
</evidence>
<dbReference type="PANTHER" id="PTHR44167">
    <property type="entry name" value="OVARIAN-SPECIFIC SERINE/THREONINE-PROTEIN KINASE LOK-RELATED"/>
    <property type="match status" value="1"/>
</dbReference>
<keyword evidence="2" id="KW-0723">Serine/threonine-protein kinase</keyword>
<dbReference type="SMART" id="SM00220">
    <property type="entry name" value="S_TKc"/>
    <property type="match status" value="1"/>
</dbReference>